<keyword evidence="3" id="KW-1185">Reference proteome</keyword>
<evidence type="ECO:0000313" key="2">
    <source>
        <dbReference type="EMBL" id="AEI05779.1"/>
    </source>
</evidence>
<dbReference type="EMBL" id="CP002826">
    <property type="protein sequence ID" value="AEI05779.1"/>
    <property type="molecule type" value="Genomic_DNA"/>
</dbReference>
<gene>
    <name evidence="2" type="ordered locus">OCA5_c10600</name>
</gene>
<name>F8BSY8_AFIC5</name>
<proteinExistence type="predicted"/>
<protein>
    <recommendedName>
        <fullName evidence="4">Cysteine rich repeat protein</fullName>
    </recommendedName>
</protein>
<dbReference type="OrthoDB" id="8453234at2"/>
<sequence>MKITKPVYMSALIALVALVAAASTTTSDAAGTREQRRACRADAMKFCRDHVPNVKRITACMEKNIAKLSPACRAQFR</sequence>
<keyword evidence="1" id="KW-0732">Signal</keyword>
<feature type="chain" id="PRO_5003374141" description="Cysteine rich repeat protein" evidence="1">
    <location>
        <begin position="30"/>
        <end position="77"/>
    </location>
</feature>
<dbReference type="HOGENOM" id="CLU_145244_4_0_5"/>
<feature type="signal peptide" evidence="1">
    <location>
        <begin position="1"/>
        <end position="29"/>
    </location>
</feature>
<dbReference type="Proteomes" id="UP000007730">
    <property type="component" value="Chromosome"/>
</dbReference>
<evidence type="ECO:0008006" key="4">
    <source>
        <dbReference type="Google" id="ProtNLM"/>
    </source>
</evidence>
<dbReference type="KEGG" id="ocg:OCA5_c10600"/>
<accession>F8BSY8</accession>
<organism evidence="2 3">
    <name type="scientific">Afipia carboxidovorans (strain ATCC 49405 / DSM 1227 / KCTC 32145 / OM5)</name>
    <name type="common">Oligotropha carboxidovorans</name>
    <dbReference type="NCBI Taxonomy" id="504832"/>
    <lineage>
        <taxon>Bacteria</taxon>
        <taxon>Pseudomonadati</taxon>
        <taxon>Pseudomonadota</taxon>
        <taxon>Alphaproteobacteria</taxon>
        <taxon>Hyphomicrobiales</taxon>
        <taxon>Nitrobacteraceae</taxon>
        <taxon>Afipia</taxon>
    </lineage>
</organism>
<evidence type="ECO:0000313" key="3">
    <source>
        <dbReference type="Proteomes" id="UP000007730"/>
    </source>
</evidence>
<evidence type="ECO:0000256" key="1">
    <source>
        <dbReference type="SAM" id="SignalP"/>
    </source>
</evidence>
<dbReference type="AlphaFoldDB" id="F8BSY8"/>
<dbReference type="PATRIC" id="fig|504832.7.peg.1127"/>
<dbReference type="eggNOG" id="ENOG5033B3H">
    <property type="taxonomic scope" value="Bacteria"/>
</dbReference>
<reference evidence="2 3" key="1">
    <citation type="journal article" date="2011" name="J. Bacteriol.">
        <title>Complete genome sequences of the chemolithoautotrophic Oligotropha carboxidovorans strains OM4 and OM5.</title>
        <authorList>
            <person name="Volland S."/>
            <person name="Rachinger M."/>
            <person name="Strittmatter A."/>
            <person name="Daniel R."/>
            <person name="Gottschalk G."/>
            <person name="Meyer O."/>
        </authorList>
    </citation>
    <scope>NUCLEOTIDE SEQUENCE [LARGE SCALE GENOMIC DNA]</scope>
    <source>
        <strain evidence="3">ATCC 49405 / DSM 1227 / KCTC 32145 / OM5</strain>
    </source>
</reference>